<proteinExistence type="predicted"/>
<accession>A0A915IT24</accession>
<organism evidence="1 2">
    <name type="scientific">Romanomermis culicivorax</name>
    <name type="common">Nematode worm</name>
    <dbReference type="NCBI Taxonomy" id="13658"/>
    <lineage>
        <taxon>Eukaryota</taxon>
        <taxon>Metazoa</taxon>
        <taxon>Ecdysozoa</taxon>
        <taxon>Nematoda</taxon>
        <taxon>Enoplea</taxon>
        <taxon>Dorylaimia</taxon>
        <taxon>Mermithida</taxon>
        <taxon>Mermithoidea</taxon>
        <taxon>Mermithidae</taxon>
        <taxon>Romanomermis</taxon>
    </lineage>
</organism>
<sequence length="103" mass="12179">MKCGLRRWARKGQIPVEDAYNLPIKYQVTERGRFAEEVSPYALRFIHMDYEIATYNEVSQVFPEVMVKGCNFHFPQALNRKLQLGNYLSRYIPVFVPHWGILQ</sequence>
<evidence type="ECO:0000313" key="1">
    <source>
        <dbReference type="Proteomes" id="UP000887565"/>
    </source>
</evidence>
<name>A0A915IT24_ROMCU</name>
<protein>
    <submittedName>
        <fullName evidence="2">Uncharacterized protein</fullName>
    </submittedName>
</protein>
<dbReference type="WBParaSite" id="nRc.2.0.1.t17020-RA">
    <property type="protein sequence ID" value="nRc.2.0.1.t17020-RA"/>
    <property type="gene ID" value="nRc.2.0.1.g17020"/>
</dbReference>
<keyword evidence="1" id="KW-1185">Reference proteome</keyword>
<dbReference type="AlphaFoldDB" id="A0A915IT24"/>
<reference evidence="2" key="1">
    <citation type="submission" date="2022-11" db="UniProtKB">
        <authorList>
            <consortium name="WormBaseParasite"/>
        </authorList>
    </citation>
    <scope>IDENTIFICATION</scope>
</reference>
<dbReference type="Proteomes" id="UP000887565">
    <property type="component" value="Unplaced"/>
</dbReference>
<evidence type="ECO:0000313" key="2">
    <source>
        <dbReference type="WBParaSite" id="nRc.2.0.1.t17020-RA"/>
    </source>
</evidence>